<dbReference type="CDD" id="cd06127">
    <property type="entry name" value="DEDDh"/>
    <property type="match status" value="1"/>
</dbReference>
<dbReference type="RefSeq" id="WP_009136143.1">
    <property type="nucleotide sequence ID" value="NZ_JH594596.1"/>
</dbReference>
<name>H1DFF9_9BACT</name>
<protein>
    <recommendedName>
        <fullName evidence="4">Exonuclease domain-containing protein</fullName>
    </recommendedName>
</protein>
<evidence type="ECO:0000259" key="4">
    <source>
        <dbReference type="SMART" id="SM00479"/>
    </source>
</evidence>
<dbReference type="Proteomes" id="UP000004892">
    <property type="component" value="Unassembled WGS sequence"/>
</dbReference>
<dbReference type="STRING" id="742817.HMPREF9449_00995"/>
<dbReference type="SMART" id="SM00479">
    <property type="entry name" value="EXOIII"/>
    <property type="match status" value="1"/>
</dbReference>
<reference evidence="5 6" key="1">
    <citation type="submission" date="2012-01" db="EMBL/GenBank/DDBJ databases">
        <title>The Genome Sequence of Odoribacter laneus YIT 12061.</title>
        <authorList>
            <consortium name="The Broad Institute Genome Sequencing Platform"/>
            <person name="Earl A."/>
            <person name="Ward D."/>
            <person name="Feldgarden M."/>
            <person name="Gevers D."/>
            <person name="Morotomi M."/>
            <person name="Young S.K."/>
            <person name="Zeng Q."/>
            <person name="Gargeya S."/>
            <person name="Fitzgerald M."/>
            <person name="Haas B."/>
            <person name="Abouelleil A."/>
            <person name="Alvarado L."/>
            <person name="Arachchi H.M."/>
            <person name="Berlin A."/>
            <person name="Chapman S.B."/>
            <person name="Gearin G."/>
            <person name="Goldberg J."/>
            <person name="Griggs A."/>
            <person name="Gujja S."/>
            <person name="Hansen M."/>
            <person name="Heiman D."/>
            <person name="Howarth C."/>
            <person name="Larimer J."/>
            <person name="Lui A."/>
            <person name="MacDonald P.J.P."/>
            <person name="McCowen C."/>
            <person name="Montmayeur A."/>
            <person name="Murphy C."/>
            <person name="Neiman D."/>
            <person name="Pearson M."/>
            <person name="Priest M."/>
            <person name="Roberts A."/>
            <person name="Saif S."/>
            <person name="Shea T."/>
            <person name="Sisk P."/>
            <person name="Stolte C."/>
            <person name="Sykes S."/>
            <person name="Wortman J."/>
            <person name="Nusbaum C."/>
            <person name="Birren B."/>
        </authorList>
    </citation>
    <scope>NUCLEOTIDE SEQUENCE [LARGE SCALE GENOMIC DNA]</scope>
    <source>
        <strain evidence="5 6">YIT 12061</strain>
    </source>
</reference>
<dbReference type="EMBL" id="ADMC01000015">
    <property type="protein sequence ID" value="EHP48952.1"/>
    <property type="molecule type" value="Genomic_DNA"/>
</dbReference>
<proteinExistence type="predicted"/>
<dbReference type="GeneID" id="98068587"/>
<keyword evidence="6" id="KW-1185">Reference proteome</keyword>
<evidence type="ECO:0000313" key="6">
    <source>
        <dbReference type="Proteomes" id="UP000004892"/>
    </source>
</evidence>
<dbReference type="GO" id="GO:0003676">
    <property type="term" value="F:nucleic acid binding"/>
    <property type="evidence" value="ECO:0007669"/>
    <property type="project" value="InterPro"/>
</dbReference>
<keyword evidence="1" id="KW-0540">Nuclease</keyword>
<feature type="domain" description="Exonuclease" evidence="4">
    <location>
        <begin position="2"/>
        <end position="190"/>
    </location>
</feature>
<accession>H1DFF9</accession>
<gene>
    <name evidence="5" type="ORF">HMPREF9449_00995</name>
</gene>
<dbReference type="Pfam" id="PF00929">
    <property type="entry name" value="RNase_T"/>
    <property type="match status" value="1"/>
</dbReference>
<evidence type="ECO:0000256" key="2">
    <source>
        <dbReference type="ARBA" id="ARBA00022801"/>
    </source>
</evidence>
<dbReference type="PANTHER" id="PTHR30231:SF4">
    <property type="entry name" value="PROTEIN NEN2"/>
    <property type="match status" value="1"/>
</dbReference>
<dbReference type="HOGENOM" id="CLU_099444_1_0_10"/>
<dbReference type="eggNOG" id="COG0847">
    <property type="taxonomic scope" value="Bacteria"/>
</dbReference>
<dbReference type="PATRIC" id="fig|742817.3.peg.1054"/>
<dbReference type="InterPro" id="IPR036397">
    <property type="entry name" value="RNaseH_sf"/>
</dbReference>
<dbReference type="SUPFAM" id="SSF53098">
    <property type="entry name" value="Ribonuclease H-like"/>
    <property type="match status" value="1"/>
</dbReference>
<dbReference type="GO" id="GO:0006259">
    <property type="term" value="P:DNA metabolic process"/>
    <property type="evidence" value="ECO:0007669"/>
    <property type="project" value="UniProtKB-ARBA"/>
</dbReference>
<evidence type="ECO:0000256" key="1">
    <source>
        <dbReference type="ARBA" id="ARBA00022722"/>
    </source>
</evidence>
<comment type="caution">
    <text evidence="5">The sequence shown here is derived from an EMBL/GenBank/DDBJ whole genome shotgun (WGS) entry which is preliminary data.</text>
</comment>
<dbReference type="InterPro" id="IPR012337">
    <property type="entry name" value="RNaseH-like_sf"/>
</dbReference>
<sequence length="192" mass="21768">MSYLFFDTETTGLPLRWNAPITDVANWPRLVQLAWIVYDTEKHIISKRNAIIRPEGYTIPVEAARIHGITTQVALEKGESLQEVLEEFSAEIDKAQMLVGHNISFDECIVGAEFERLRMMTSLFLKPKYCTMKSSVDYCKLPGKKGFKAPKLSELHRILFGTGFEDAHNALADVEATAKCFWKLKELGIIKS</sequence>
<keyword evidence="3" id="KW-0269">Exonuclease</keyword>
<dbReference type="Gene3D" id="3.30.420.10">
    <property type="entry name" value="Ribonuclease H-like superfamily/Ribonuclease H"/>
    <property type="match status" value="1"/>
</dbReference>
<organism evidence="5 6">
    <name type="scientific">Odoribacter laneus YIT 12061</name>
    <dbReference type="NCBI Taxonomy" id="742817"/>
    <lineage>
        <taxon>Bacteria</taxon>
        <taxon>Pseudomonadati</taxon>
        <taxon>Bacteroidota</taxon>
        <taxon>Bacteroidia</taxon>
        <taxon>Bacteroidales</taxon>
        <taxon>Odoribacteraceae</taxon>
        <taxon>Odoribacter</taxon>
    </lineage>
</organism>
<dbReference type="AlphaFoldDB" id="H1DFF9"/>
<evidence type="ECO:0000256" key="3">
    <source>
        <dbReference type="ARBA" id="ARBA00022839"/>
    </source>
</evidence>
<keyword evidence="2" id="KW-0378">Hydrolase</keyword>
<evidence type="ECO:0000313" key="5">
    <source>
        <dbReference type="EMBL" id="EHP48952.1"/>
    </source>
</evidence>
<dbReference type="InterPro" id="IPR013520">
    <property type="entry name" value="Ribonucl_H"/>
</dbReference>
<dbReference type="PANTHER" id="PTHR30231">
    <property type="entry name" value="DNA POLYMERASE III SUBUNIT EPSILON"/>
    <property type="match status" value="1"/>
</dbReference>
<dbReference type="GO" id="GO:0008408">
    <property type="term" value="F:3'-5' exonuclease activity"/>
    <property type="evidence" value="ECO:0007669"/>
    <property type="project" value="TreeGrafter"/>
</dbReference>